<comment type="catalytic activity">
    <reaction evidence="1 5 6">
        <text>[protein]-peptidylproline (omega=180) = [protein]-peptidylproline (omega=0)</text>
        <dbReference type="Rhea" id="RHEA:16237"/>
        <dbReference type="Rhea" id="RHEA-COMP:10747"/>
        <dbReference type="Rhea" id="RHEA-COMP:10748"/>
        <dbReference type="ChEBI" id="CHEBI:83833"/>
        <dbReference type="ChEBI" id="CHEBI:83834"/>
        <dbReference type="EC" id="5.2.1.8"/>
    </reaction>
</comment>
<feature type="signal peptide" evidence="7">
    <location>
        <begin position="1"/>
        <end position="19"/>
    </location>
</feature>
<evidence type="ECO:0000259" key="8">
    <source>
        <dbReference type="PROSITE" id="PS50059"/>
    </source>
</evidence>
<evidence type="ECO:0000256" key="3">
    <source>
        <dbReference type="ARBA" id="ARBA00023110"/>
    </source>
</evidence>
<evidence type="ECO:0000256" key="6">
    <source>
        <dbReference type="RuleBase" id="RU003915"/>
    </source>
</evidence>
<dbReference type="RefSeq" id="WP_130922881.1">
    <property type="nucleotide sequence ID" value="NZ_CP049835.1"/>
</dbReference>
<name>A0A4Q9BEL4_9BACT</name>
<dbReference type="PANTHER" id="PTHR43811:SF19">
    <property type="entry name" value="39 KDA FK506-BINDING NUCLEAR PROTEIN"/>
    <property type="match status" value="1"/>
</dbReference>
<keyword evidence="10" id="KW-1185">Reference proteome</keyword>
<dbReference type="GO" id="GO:0003755">
    <property type="term" value="F:peptidyl-prolyl cis-trans isomerase activity"/>
    <property type="evidence" value="ECO:0007669"/>
    <property type="project" value="UniProtKB-UniRule"/>
</dbReference>
<evidence type="ECO:0000256" key="2">
    <source>
        <dbReference type="ARBA" id="ARBA00006577"/>
    </source>
</evidence>
<dbReference type="AlphaFoldDB" id="A0A4Q9BEL4"/>
<feature type="domain" description="PPIase FKBP-type" evidence="8">
    <location>
        <begin position="69"/>
        <end position="155"/>
    </location>
</feature>
<evidence type="ECO:0000256" key="4">
    <source>
        <dbReference type="ARBA" id="ARBA00023235"/>
    </source>
</evidence>
<proteinExistence type="inferred from homology"/>
<evidence type="ECO:0000256" key="5">
    <source>
        <dbReference type="PROSITE-ProRule" id="PRU00277"/>
    </source>
</evidence>
<evidence type="ECO:0000313" key="10">
    <source>
        <dbReference type="Proteomes" id="UP000293583"/>
    </source>
</evidence>
<dbReference type="Proteomes" id="UP000293583">
    <property type="component" value="Unassembled WGS sequence"/>
</dbReference>
<keyword evidence="3 5" id="KW-0697">Rotamase</keyword>
<feature type="domain" description="PPIase FKBP-type" evidence="8">
    <location>
        <begin position="197"/>
        <end position="292"/>
    </location>
</feature>
<dbReference type="PROSITE" id="PS50059">
    <property type="entry name" value="FKBP_PPIASE"/>
    <property type="match status" value="2"/>
</dbReference>
<evidence type="ECO:0000256" key="1">
    <source>
        <dbReference type="ARBA" id="ARBA00000971"/>
    </source>
</evidence>
<keyword evidence="4 5" id="KW-0413">Isomerase</keyword>
<gene>
    <name evidence="9" type="ORF">EWU20_04540</name>
</gene>
<evidence type="ECO:0000313" key="9">
    <source>
        <dbReference type="EMBL" id="TBH74416.1"/>
    </source>
</evidence>
<evidence type="ECO:0000256" key="7">
    <source>
        <dbReference type="SAM" id="SignalP"/>
    </source>
</evidence>
<comment type="similarity">
    <text evidence="2 6">Belongs to the FKBP-type PPIase family.</text>
</comment>
<organism evidence="9 10">
    <name type="scientific">Aquirufa antheringensis</name>
    <dbReference type="NCBI Taxonomy" id="2516559"/>
    <lineage>
        <taxon>Bacteria</taxon>
        <taxon>Pseudomonadati</taxon>
        <taxon>Bacteroidota</taxon>
        <taxon>Cytophagia</taxon>
        <taxon>Cytophagales</taxon>
        <taxon>Flectobacillaceae</taxon>
        <taxon>Aquirufa</taxon>
    </lineage>
</organism>
<feature type="chain" id="PRO_5020429611" description="Peptidyl-prolyl cis-trans isomerase" evidence="7">
    <location>
        <begin position="20"/>
        <end position="292"/>
    </location>
</feature>
<keyword evidence="7" id="KW-0732">Signal</keyword>
<dbReference type="PROSITE" id="PS51257">
    <property type="entry name" value="PROKAR_LIPOPROTEIN"/>
    <property type="match status" value="1"/>
</dbReference>
<reference evidence="9 10" key="1">
    <citation type="submission" date="2019-02" db="EMBL/GenBank/DDBJ databases">
        <title>Genome of a new Bacteroidetes strain.</title>
        <authorList>
            <person name="Pitt A."/>
        </authorList>
    </citation>
    <scope>NUCLEOTIDE SEQUENCE [LARGE SCALE GENOMIC DNA]</scope>
    <source>
        <strain evidence="9 10">103A-SOEBACH</strain>
    </source>
</reference>
<dbReference type="EC" id="5.2.1.8" evidence="6"/>
<accession>A0A4Q9BEL4</accession>
<dbReference type="Gene3D" id="3.10.50.40">
    <property type="match status" value="2"/>
</dbReference>
<dbReference type="Pfam" id="PF00254">
    <property type="entry name" value="FKBP_C"/>
    <property type="match status" value="2"/>
</dbReference>
<dbReference type="OrthoDB" id="979394at2"/>
<dbReference type="SUPFAM" id="SSF54534">
    <property type="entry name" value="FKBP-like"/>
    <property type="match status" value="2"/>
</dbReference>
<dbReference type="InterPro" id="IPR001179">
    <property type="entry name" value="PPIase_FKBP_dom"/>
</dbReference>
<dbReference type="EMBL" id="SEWY01000002">
    <property type="protein sequence ID" value="TBH74416.1"/>
    <property type="molecule type" value="Genomic_DNA"/>
</dbReference>
<sequence>MSKYLVLFFALALAISGCSVENPVEQEVAKNNADIQNYLKQRNLTYQRTADGMYYSITSTATTSTPSVADLVTLHYKLSLLDGTFVDSTSKVASQSKSIVFGVSQSLFTLPVSFMKAGDKGTFLLPSSLAFGANTFGNVPAYAVIKAEVEVVSIQSPADQITSMQTLYGFSAPEKTTSGLVFQKTLENPAGAAILTGQLVKVNYTGRLGYGYIQTDATNKVVYDSKFGSGTLTFTAGAGQLIAGFEEAALKLKVGEKGKAILPYTIAYGVSGNSTIPGYSPLYFEIEVVSAQ</sequence>
<dbReference type="InterPro" id="IPR046357">
    <property type="entry name" value="PPIase_dom_sf"/>
</dbReference>
<dbReference type="PANTHER" id="PTHR43811">
    <property type="entry name" value="FKBP-TYPE PEPTIDYL-PROLYL CIS-TRANS ISOMERASE FKPA"/>
    <property type="match status" value="1"/>
</dbReference>
<comment type="caution">
    <text evidence="9">The sequence shown here is derived from an EMBL/GenBank/DDBJ whole genome shotgun (WGS) entry which is preliminary data.</text>
</comment>
<protein>
    <recommendedName>
        <fullName evidence="6">Peptidyl-prolyl cis-trans isomerase</fullName>
        <ecNumber evidence="6">5.2.1.8</ecNumber>
    </recommendedName>
</protein>